<gene>
    <name evidence="2" type="ordered locus">HCH_06594</name>
</gene>
<dbReference type="OrthoDB" id="5638603at2"/>
<dbReference type="AlphaFoldDB" id="Q2S7Z4"/>
<organism evidence="2 3">
    <name type="scientific">Hahella chejuensis (strain KCTC 2396)</name>
    <dbReference type="NCBI Taxonomy" id="349521"/>
    <lineage>
        <taxon>Bacteria</taxon>
        <taxon>Pseudomonadati</taxon>
        <taxon>Pseudomonadota</taxon>
        <taxon>Gammaproteobacteria</taxon>
        <taxon>Oceanospirillales</taxon>
        <taxon>Hahellaceae</taxon>
        <taxon>Hahella</taxon>
    </lineage>
</organism>
<dbReference type="KEGG" id="hch:HCH_06594"/>
<sequence length="99" mass="11325">MDAMENETKPSMNSWRELASRIIKFEMAKRGVKYSDLSDRLARIGTQQSADNLRNKINKGILGADLFLQIILVLNVRKLAREELMDILHDLGVDHSDLE</sequence>
<dbReference type="EMBL" id="CP000155">
    <property type="protein sequence ID" value="ABC33230.1"/>
    <property type="molecule type" value="Genomic_DNA"/>
</dbReference>
<dbReference type="InterPro" id="IPR045526">
    <property type="entry name" value="DUF6471"/>
</dbReference>
<evidence type="ECO:0000313" key="2">
    <source>
        <dbReference type="EMBL" id="ABC33230.1"/>
    </source>
</evidence>
<evidence type="ECO:0000259" key="1">
    <source>
        <dbReference type="Pfam" id="PF20075"/>
    </source>
</evidence>
<dbReference type="Pfam" id="PF20075">
    <property type="entry name" value="DUF6471"/>
    <property type="match status" value="1"/>
</dbReference>
<dbReference type="eggNOG" id="ENOG503346T">
    <property type="taxonomic scope" value="Bacteria"/>
</dbReference>
<evidence type="ECO:0000313" key="3">
    <source>
        <dbReference type="Proteomes" id="UP000000238"/>
    </source>
</evidence>
<reference evidence="2 3" key="1">
    <citation type="journal article" date="2005" name="Nucleic Acids Res.">
        <title>Genomic blueprint of Hahella chejuensis, a marine microbe producing an algicidal agent.</title>
        <authorList>
            <person name="Jeong H."/>
            <person name="Yim J.H."/>
            <person name="Lee C."/>
            <person name="Choi S.-H."/>
            <person name="Park Y.K."/>
            <person name="Yoon S.H."/>
            <person name="Hur C.-G."/>
            <person name="Kang H.-Y."/>
            <person name="Kim D."/>
            <person name="Lee H.H."/>
            <person name="Park K.H."/>
            <person name="Park S.-H."/>
            <person name="Park H.-S."/>
            <person name="Lee H.K."/>
            <person name="Oh T.K."/>
            <person name="Kim J.F."/>
        </authorList>
    </citation>
    <scope>NUCLEOTIDE SEQUENCE [LARGE SCALE GENOMIC DNA]</scope>
    <source>
        <strain evidence="2 3">KCTC 2396</strain>
    </source>
</reference>
<dbReference type="Proteomes" id="UP000000238">
    <property type="component" value="Chromosome"/>
</dbReference>
<protein>
    <recommendedName>
        <fullName evidence="1">DUF6471 domain-containing protein</fullName>
    </recommendedName>
</protein>
<keyword evidence="3" id="KW-1185">Reference proteome</keyword>
<dbReference type="HOGENOM" id="CLU_169481_1_0_6"/>
<feature type="domain" description="DUF6471" evidence="1">
    <location>
        <begin position="15"/>
        <end position="79"/>
    </location>
</feature>
<proteinExistence type="predicted"/>
<dbReference type="STRING" id="349521.HCH_06594"/>
<accession>Q2S7Z4</accession>
<name>Q2S7Z4_HAHCH</name>